<dbReference type="PANTHER" id="PTHR39555:SF1">
    <property type="entry name" value="TYPE IV PILUS INNER MEMBRANE COMPONENT PILO"/>
    <property type="match status" value="1"/>
</dbReference>
<feature type="coiled-coil region" evidence="1">
    <location>
        <begin position="53"/>
        <end position="97"/>
    </location>
</feature>
<proteinExistence type="predicted"/>
<evidence type="ECO:0000313" key="3">
    <source>
        <dbReference type="EMBL" id="BCO10348.1"/>
    </source>
</evidence>
<evidence type="ECO:0000256" key="1">
    <source>
        <dbReference type="SAM" id="Coils"/>
    </source>
</evidence>
<protein>
    <submittedName>
        <fullName evidence="3">Pilus assembly protein PilO</fullName>
    </submittedName>
</protein>
<feature type="transmembrane region" description="Helical" evidence="2">
    <location>
        <begin position="27"/>
        <end position="47"/>
    </location>
</feature>
<gene>
    <name evidence="3" type="primary">pilO</name>
    <name evidence="3" type="ORF">GF1_27240</name>
</gene>
<accession>A0A915XL94</accession>
<keyword evidence="1" id="KW-0175">Coiled coil</keyword>
<sequence>MTSISATSKLDTFIDEKYLPLDKKVKLGITAALFLLPVLLFYFLIYMPGQDRIKKLNREKTALQTEIRKAKKAAANLPRYKKEMEELKRQFEEIAVVLPKKKEIPELLRNISDLGKSAGLDFLSFKPGKEIPRDFYAEIPINISIRGPYHNMGYFLDRVSKLDRLVTVNNIKMGSPKREGGEMLLNSTCRLLTYRFTGQQVQKDKKKNKKKRRKR</sequence>
<dbReference type="InterPro" id="IPR014717">
    <property type="entry name" value="Transl_elong_EF1B/ribsomal_bS6"/>
</dbReference>
<keyword evidence="2" id="KW-0472">Membrane</keyword>
<organism evidence="3 4">
    <name type="scientific">Desulfolithobacter dissulfuricans</name>
    <dbReference type="NCBI Taxonomy" id="2795293"/>
    <lineage>
        <taxon>Bacteria</taxon>
        <taxon>Pseudomonadati</taxon>
        <taxon>Thermodesulfobacteriota</taxon>
        <taxon>Desulfobulbia</taxon>
        <taxon>Desulfobulbales</taxon>
        <taxon>Desulfobulbaceae</taxon>
        <taxon>Desulfolithobacter</taxon>
    </lineage>
</organism>
<dbReference type="Gene3D" id="3.30.70.60">
    <property type="match status" value="1"/>
</dbReference>
<evidence type="ECO:0000313" key="4">
    <source>
        <dbReference type="Proteomes" id="UP001063350"/>
    </source>
</evidence>
<dbReference type="PANTHER" id="PTHR39555">
    <property type="entry name" value="FIMBRIAL ASSEMBLY PROTEIN PILO-LIKE PROTEIN-RELATED"/>
    <property type="match status" value="1"/>
</dbReference>
<dbReference type="Proteomes" id="UP001063350">
    <property type="component" value="Chromosome"/>
</dbReference>
<dbReference type="GO" id="GO:0043107">
    <property type="term" value="P:type IV pilus-dependent motility"/>
    <property type="evidence" value="ECO:0007669"/>
    <property type="project" value="InterPro"/>
</dbReference>
<dbReference type="KEGG" id="ddu:GF1_27240"/>
<dbReference type="GO" id="GO:0043683">
    <property type="term" value="P:type IV pilus assembly"/>
    <property type="evidence" value="ECO:0007669"/>
    <property type="project" value="InterPro"/>
</dbReference>
<evidence type="ECO:0000256" key="2">
    <source>
        <dbReference type="SAM" id="Phobius"/>
    </source>
</evidence>
<dbReference type="Pfam" id="PF04350">
    <property type="entry name" value="PilO"/>
    <property type="match status" value="1"/>
</dbReference>
<keyword evidence="2" id="KW-0812">Transmembrane</keyword>
<dbReference type="InterPro" id="IPR007445">
    <property type="entry name" value="PilO"/>
</dbReference>
<name>A0A915XL94_9BACT</name>
<dbReference type="RefSeq" id="WP_267927085.1">
    <property type="nucleotide sequence ID" value="NZ_AP024233.1"/>
</dbReference>
<keyword evidence="2" id="KW-1133">Transmembrane helix</keyword>
<reference evidence="3" key="1">
    <citation type="submission" date="2020-12" db="EMBL/GenBank/DDBJ databases">
        <title>Desulfobium dissulfuricans gen. nov., sp. nov., a novel mesophilic, sulfate-reducing bacterium isolated from a deep-sea hydrothermal vent.</title>
        <authorList>
            <person name="Hashimoto Y."/>
            <person name="Tame A."/>
            <person name="Sawayama S."/>
            <person name="Miyazaki J."/>
            <person name="Takai K."/>
            <person name="Nakagawa S."/>
        </authorList>
    </citation>
    <scope>NUCLEOTIDE SEQUENCE</scope>
    <source>
        <strain evidence="3">GF1</strain>
    </source>
</reference>
<dbReference type="AlphaFoldDB" id="A0A915XL94"/>
<keyword evidence="4" id="KW-1185">Reference proteome</keyword>
<dbReference type="EMBL" id="AP024233">
    <property type="protein sequence ID" value="BCO10348.1"/>
    <property type="molecule type" value="Genomic_DNA"/>
</dbReference>